<dbReference type="PANTHER" id="PTHR47705">
    <property type="entry name" value="AGAP000321-PA"/>
    <property type="match status" value="1"/>
</dbReference>
<dbReference type="AlphaFoldDB" id="A0A7R9LMP7"/>
<dbReference type="OrthoDB" id="1577640at2759"/>
<name>A0A7R9LMP7_9ACAR</name>
<dbReference type="GO" id="GO:0009116">
    <property type="term" value="P:nucleoside metabolic process"/>
    <property type="evidence" value="ECO:0007669"/>
    <property type="project" value="InterPro"/>
</dbReference>
<evidence type="ECO:0000313" key="2">
    <source>
        <dbReference type="EMBL" id="CAD7644535.1"/>
    </source>
</evidence>
<organism evidence="2">
    <name type="scientific">Oppiella nova</name>
    <dbReference type="NCBI Taxonomy" id="334625"/>
    <lineage>
        <taxon>Eukaryota</taxon>
        <taxon>Metazoa</taxon>
        <taxon>Ecdysozoa</taxon>
        <taxon>Arthropoda</taxon>
        <taxon>Chelicerata</taxon>
        <taxon>Arachnida</taxon>
        <taxon>Acari</taxon>
        <taxon>Acariformes</taxon>
        <taxon>Sarcoptiformes</taxon>
        <taxon>Oribatida</taxon>
        <taxon>Brachypylina</taxon>
        <taxon>Oppioidea</taxon>
        <taxon>Oppiidae</taxon>
        <taxon>Oppiella</taxon>
    </lineage>
</organism>
<feature type="domain" description="Winged helix-turn-helix" evidence="1">
    <location>
        <begin position="233"/>
        <end position="286"/>
    </location>
</feature>
<evidence type="ECO:0000259" key="1">
    <source>
        <dbReference type="Pfam" id="PF22979"/>
    </source>
</evidence>
<keyword evidence="3" id="KW-1185">Reference proteome</keyword>
<dbReference type="PANTHER" id="PTHR47705:SF1">
    <property type="entry name" value="PNP_UDP_1 DOMAIN-CONTAINING PROTEIN"/>
    <property type="match status" value="1"/>
</dbReference>
<dbReference type="InterPro" id="IPR035994">
    <property type="entry name" value="Nucleoside_phosphorylase_sf"/>
</dbReference>
<evidence type="ECO:0000313" key="3">
    <source>
        <dbReference type="Proteomes" id="UP000728032"/>
    </source>
</evidence>
<dbReference type="InterPro" id="IPR055121">
    <property type="entry name" value="HTH_69"/>
</dbReference>
<dbReference type="EMBL" id="CAJPVJ010001712">
    <property type="protein sequence ID" value="CAG2165177.1"/>
    <property type="molecule type" value="Genomic_DNA"/>
</dbReference>
<reference evidence="2" key="1">
    <citation type="submission" date="2020-11" db="EMBL/GenBank/DDBJ databases">
        <authorList>
            <person name="Tran Van P."/>
        </authorList>
    </citation>
    <scope>NUCLEOTIDE SEQUENCE</scope>
</reference>
<dbReference type="Gene3D" id="3.40.50.1580">
    <property type="entry name" value="Nucleoside phosphorylase domain"/>
    <property type="match status" value="1"/>
</dbReference>
<accession>A0A7R9LMP7</accession>
<gene>
    <name evidence="2" type="ORF">ONB1V03_LOCUS4723</name>
</gene>
<dbReference type="EMBL" id="OC916537">
    <property type="protein sequence ID" value="CAD7644535.1"/>
    <property type="molecule type" value="Genomic_DNA"/>
</dbReference>
<dbReference type="SUPFAM" id="SSF53167">
    <property type="entry name" value="Purine and uridine phosphorylases"/>
    <property type="match status" value="1"/>
</dbReference>
<proteinExistence type="predicted"/>
<dbReference type="Pfam" id="PF22979">
    <property type="entry name" value="HTH_69"/>
    <property type="match status" value="1"/>
</dbReference>
<dbReference type="GO" id="GO:0003824">
    <property type="term" value="F:catalytic activity"/>
    <property type="evidence" value="ECO:0007669"/>
    <property type="project" value="InterPro"/>
</dbReference>
<dbReference type="Proteomes" id="UP000728032">
    <property type="component" value="Unassembled WGS sequence"/>
</dbReference>
<sequence>MENNHNDISERIVMSPIKKDKDYTLLRMERVRAQDLDGGDGANKHIAGGTHTGLVINKSIDESKLECSTPPELCLTFKVFLINTETQTHNQENRSLRFWFTTDVSEAHKMGFAQQFFRDLINPTNFPRDYIGFIMKIMKLLQMKYPNIRQIEVELKLVQQMSEPPARPTSKNGILISIGNECSDDKYYYLRDLQSTPLPYTQRCKPLTYSEPVAPKPNLGSVSIDESFLGSIPELSEERVLELIESSYPNPISLADIANSTQSTEEEVHFHIQELLSKNLIKPLSEGLFTRVTQNDTEVKLVRQMPKVVRSEQPTIAIITAQYCEKLAVDAMIDNKDTYVRYKTEGESNVYTLGNIGCHRVVSTKLPAVGHSRAAMIAAGNTTTRLLGTFQCVEYVFLVGIGGGVPHYTDFQRHVRLGDVVVSCPPNLLDGDSRQKEFVYIHCERMKNSPEERLNSPNLSKDANCIENFNFRFWCPPSLELQTIAKEIYEKGNQTNDRVWEHYLQEGVDMLRESEPDFVRPDPQTDKLYMSIGTKDVIEMAHPCPPNDTYDPRSNGFPKIHFGAIGSGRMAVKDEQIRQDIASKYGVMAFDSEFDSVVESVFGNRKDKYIFLRGIADYKDGTRKKEWQPYAALSAAAYMKAILCALSPFEDN</sequence>
<protein>
    <recommendedName>
        <fullName evidence="1">Winged helix-turn-helix domain-containing protein</fullName>
    </recommendedName>
</protein>